<sequence length="262" mass="29134">MVDEHNADSALSARKGPSSTIERVIMTYLALVHANGQIGVKDIADQLAVSPTVVHRILRYFLSYDLAERDPNTRKYALGSKTYGIGETKRMSNILYNCARPYMEYLYELTKETVTLCQRFGFHNVYIGQIESTQEIHISVPLGVNIPLTVGANGLCQLAYLDEDSIDLIMKIPRRKVTGQTVADENAIRSRLKQIRANGYSFTSGERVPLSASIAVPIFSGQQRSPIGAISVAFIDSRFSDFDETGLASEIKQIGRLIERKL</sequence>
<reference evidence="6 7" key="1">
    <citation type="submission" date="2018-04" db="EMBL/GenBank/DDBJ databases">
        <authorList>
            <person name="Eckel V.P."/>
            <person name="Vogel R.F."/>
        </authorList>
    </citation>
    <scope>NUCLEOTIDE SEQUENCE [LARGE SCALE GENOMIC DNA]</scope>
    <source>
        <strain evidence="7">TMW 2.1764</strain>
    </source>
</reference>
<dbReference type="PANTHER" id="PTHR30136:SF24">
    <property type="entry name" value="HTH-TYPE TRANSCRIPTIONAL REPRESSOR ALLR"/>
    <property type="match status" value="1"/>
</dbReference>
<evidence type="ECO:0000259" key="4">
    <source>
        <dbReference type="PROSITE" id="PS51077"/>
    </source>
</evidence>
<evidence type="ECO:0000313" key="7">
    <source>
        <dbReference type="Proteomes" id="UP000325415"/>
    </source>
</evidence>
<dbReference type="InterPro" id="IPR005471">
    <property type="entry name" value="Tscrpt_reg_IclR_N"/>
</dbReference>
<dbReference type="Gene3D" id="1.10.10.10">
    <property type="entry name" value="Winged helix-like DNA-binding domain superfamily/Winged helix DNA-binding domain"/>
    <property type="match status" value="1"/>
</dbReference>
<dbReference type="Proteomes" id="UP000325415">
    <property type="component" value="Unassembled WGS sequence"/>
</dbReference>
<feature type="domain" description="IclR-ED" evidence="5">
    <location>
        <begin position="81"/>
        <end position="262"/>
    </location>
</feature>
<keyword evidence="7" id="KW-1185">Reference proteome</keyword>
<dbReference type="GO" id="GO:0003700">
    <property type="term" value="F:DNA-binding transcription factor activity"/>
    <property type="evidence" value="ECO:0007669"/>
    <property type="project" value="TreeGrafter"/>
</dbReference>
<keyword evidence="1" id="KW-0805">Transcription regulation</keyword>
<dbReference type="InterPro" id="IPR036388">
    <property type="entry name" value="WH-like_DNA-bd_sf"/>
</dbReference>
<dbReference type="SUPFAM" id="SSF55781">
    <property type="entry name" value="GAF domain-like"/>
    <property type="match status" value="1"/>
</dbReference>
<dbReference type="RefSeq" id="WP_152580249.1">
    <property type="nucleotide sequence ID" value="NZ_JALCCS010000016.1"/>
</dbReference>
<dbReference type="OrthoDB" id="8479143at2"/>
<dbReference type="EMBL" id="QDAG01000002">
    <property type="protein sequence ID" value="KAE8129764.1"/>
    <property type="molecule type" value="Genomic_DNA"/>
</dbReference>
<dbReference type="Pfam" id="PF01614">
    <property type="entry name" value="IclR_C"/>
    <property type="match status" value="1"/>
</dbReference>
<dbReference type="GeneID" id="78126649"/>
<dbReference type="InterPro" id="IPR029016">
    <property type="entry name" value="GAF-like_dom_sf"/>
</dbReference>
<dbReference type="Gene3D" id="3.30.450.40">
    <property type="match status" value="1"/>
</dbReference>
<dbReference type="SMART" id="SM00346">
    <property type="entry name" value="HTH_ICLR"/>
    <property type="match status" value="1"/>
</dbReference>
<dbReference type="InterPro" id="IPR036390">
    <property type="entry name" value="WH_DNA-bd_sf"/>
</dbReference>
<evidence type="ECO:0000256" key="1">
    <source>
        <dbReference type="ARBA" id="ARBA00023015"/>
    </source>
</evidence>
<evidence type="ECO:0000313" key="6">
    <source>
        <dbReference type="EMBL" id="KAE8129764.1"/>
    </source>
</evidence>
<dbReference type="GO" id="GO:0003677">
    <property type="term" value="F:DNA binding"/>
    <property type="evidence" value="ECO:0007669"/>
    <property type="project" value="UniProtKB-KW"/>
</dbReference>
<name>A0A5N6S1R0_9BIFI</name>
<gene>
    <name evidence="6" type="ORF">DDE84_02945</name>
</gene>
<dbReference type="InterPro" id="IPR050707">
    <property type="entry name" value="HTH_MetabolicPath_Reg"/>
</dbReference>
<organism evidence="6 7">
    <name type="scientific">Bifidobacterium tibiigranuli</name>
    <dbReference type="NCBI Taxonomy" id="2172043"/>
    <lineage>
        <taxon>Bacteria</taxon>
        <taxon>Bacillati</taxon>
        <taxon>Actinomycetota</taxon>
        <taxon>Actinomycetes</taxon>
        <taxon>Bifidobacteriales</taxon>
        <taxon>Bifidobacteriaceae</taxon>
        <taxon>Bifidobacterium</taxon>
    </lineage>
</organism>
<accession>A0A5N6S1R0</accession>
<evidence type="ECO:0000256" key="2">
    <source>
        <dbReference type="ARBA" id="ARBA00023125"/>
    </source>
</evidence>
<evidence type="ECO:0000256" key="3">
    <source>
        <dbReference type="ARBA" id="ARBA00023163"/>
    </source>
</evidence>
<comment type="caution">
    <text evidence="6">The sequence shown here is derived from an EMBL/GenBank/DDBJ whole genome shotgun (WGS) entry which is preliminary data.</text>
</comment>
<dbReference type="SUPFAM" id="SSF46785">
    <property type="entry name" value="Winged helix' DNA-binding domain"/>
    <property type="match status" value="1"/>
</dbReference>
<keyword evidence="2" id="KW-0238">DNA-binding</keyword>
<dbReference type="PANTHER" id="PTHR30136">
    <property type="entry name" value="HELIX-TURN-HELIX TRANSCRIPTIONAL REGULATOR, ICLR FAMILY"/>
    <property type="match status" value="1"/>
</dbReference>
<dbReference type="GO" id="GO:0045892">
    <property type="term" value="P:negative regulation of DNA-templated transcription"/>
    <property type="evidence" value="ECO:0007669"/>
    <property type="project" value="TreeGrafter"/>
</dbReference>
<dbReference type="AlphaFoldDB" id="A0A5N6S1R0"/>
<feature type="domain" description="HTH iclR-type" evidence="4">
    <location>
        <begin position="18"/>
        <end position="80"/>
    </location>
</feature>
<dbReference type="PROSITE" id="PS51077">
    <property type="entry name" value="HTH_ICLR"/>
    <property type="match status" value="1"/>
</dbReference>
<proteinExistence type="predicted"/>
<dbReference type="InterPro" id="IPR014757">
    <property type="entry name" value="Tscrpt_reg_IclR_C"/>
</dbReference>
<evidence type="ECO:0000259" key="5">
    <source>
        <dbReference type="PROSITE" id="PS51078"/>
    </source>
</evidence>
<protein>
    <submittedName>
        <fullName evidence="6">IclR family transcriptional regulator</fullName>
    </submittedName>
</protein>
<keyword evidence="3" id="KW-0804">Transcription</keyword>
<dbReference type="PROSITE" id="PS51078">
    <property type="entry name" value="ICLR_ED"/>
    <property type="match status" value="1"/>
</dbReference>